<feature type="chain" id="PRO_5045537951" evidence="1">
    <location>
        <begin position="27"/>
        <end position="178"/>
    </location>
</feature>
<protein>
    <submittedName>
        <fullName evidence="2">Uncharacterized protein</fullName>
    </submittedName>
</protein>
<accession>A0ABW7IZD3</accession>
<keyword evidence="3" id="KW-1185">Reference proteome</keyword>
<proteinExistence type="predicted"/>
<evidence type="ECO:0000313" key="3">
    <source>
        <dbReference type="Proteomes" id="UP001607151"/>
    </source>
</evidence>
<feature type="signal peptide" evidence="1">
    <location>
        <begin position="1"/>
        <end position="26"/>
    </location>
</feature>
<comment type="caution">
    <text evidence="2">The sequence shown here is derived from an EMBL/GenBank/DDBJ whole genome shotgun (WGS) entry which is preliminary data.</text>
</comment>
<organism evidence="2 3">
    <name type="scientific">Vibrio rumoiensis</name>
    <dbReference type="NCBI Taxonomy" id="76258"/>
    <lineage>
        <taxon>Bacteria</taxon>
        <taxon>Pseudomonadati</taxon>
        <taxon>Pseudomonadota</taxon>
        <taxon>Gammaproteobacteria</taxon>
        <taxon>Vibrionales</taxon>
        <taxon>Vibrionaceae</taxon>
        <taxon>Vibrio</taxon>
    </lineage>
</organism>
<reference evidence="2 3" key="1">
    <citation type="submission" date="2024-10" db="EMBL/GenBank/DDBJ databases">
        <authorList>
            <person name="Yibar A."/>
            <person name="Saticioglu I.B."/>
            <person name="Duman M."/>
            <person name="Ajmi N."/>
            <person name="Gurler F."/>
            <person name="Ay H."/>
            <person name="Onuk E."/>
            <person name="Guler S."/>
            <person name="Romalde J.L."/>
        </authorList>
    </citation>
    <scope>NUCLEOTIDE SEQUENCE [LARGE SCALE GENOMIC DNA]</scope>
    <source>
        <strain evidence="2 3">14-MA-B</strain>
    </source>
</reference>
<dbReference type="Proteomes" id="UP001607151">
    <property type="component" value="Unassembled WGS sequence"/>
</dbReference>
<sequence length="178" mass="19819">MKFIFGMDCKAMCLFMALFFSHHSLAADSILKIINLSTTIENEKFFSYTIDVFKFEQPSLEVKVNNNTGELMPVKTNLILKTDVPSTFPAGYSIAAKELTSTCEKADGEVSAENFAHYILGEVELDEENTVFFDDLEPMDNGLGVIKPFTISFDTLSEVSIKENRCKGKAILIAGLDF</sequence>
<evidence type="ECO:0000256" key="1">
    <source>
        <dbReference type="SAM" id="SignalP"/>
    </source>
</evidence>
<dbReference type="EMBL" id="JBIHSN010000003">
    <property type="protein sequence ID" value="MFH0267035.1"/>
    <property type="molecule type" value="Genomic_DNA"/>
</dbReference>
<gene>
    <name evidence="2" type="ORF">ACGRQ9_16450</name>
</gene>
<name>A0ABW7IZD3_9VIBR</name>
<keyword evidence="1" id="KW-0732">Signal</keyword>
<dbReference type="RefSeq" id="WP_394608591.1">
    <property type="nucleotide sequence ID" value="NZ_JBIHSJ010000004.1"/>
</dbReference>
<evidence type="ECO:0000313" key="2">
    <source>
        <dbReference type="EMBL" id="MFH0267035.1"/>
    </source>
</evidence>